<dbReference type="OrthoDB" id="2355011at2"/>
<dbReference type="RefSeq" id="WP_111439825.1">
    <property type="nucleotide sequence ID" value="NZ_QKZI01000004.1"/>
</dbReference>
<gene>
    <name evidence="1" type="ORF">C7437_104173</name>
</gene>
<dbReference type="EMBL" id="QKZI01000004">
    <property type="protein sequence ID" value="PZX04661.1"/>
    <property type="molecule type" value="Genomic_DNA"/>
</dbReference>
<evidence type="ECO:0000313" key="2">
    <source>
        <dbReference type="Proteomes" id="UP000248646"/>
    </source>
</evidence>
<organism evidence="1 2">
    <name type="scientific">Psychrobacillus insolitus</name>
    <dbReference type="NCBI Taxonomy" id="1461"/>
    <lineage>
        <taxon>Bacteria</taxon>
        <taxon>Bacillati</taxon>
        <taxon>Bacillota</taxon>
        <taxon>Bacilli</taxon>
        <taxon>Bacillales</taxon>
        <taxon>Bacillaceae</taxon>
        <taxon>Psychrobacillus</taxon>
    </lineage>
</organism>
<name>A0A2W7MHF9_9BACI</name>
<comment type="caution">
    <text evidence="1">The sequence shown here is derived from an EMBL/GenBank/DDBJ whole genome shotgun (WGS) entry which is preliminary data.</text>
</comment>
<proteinExistence type="predicted"/>
<accession>A0A2W7MHF9</accession>
<dbReference type="InterPro" id="IPR035903">
    <property type="entry name" value="HesB-like_dom_sf"/>
</dbReference>
<evidence type="ECO:0008006" key="3">
    <source>
        <dbReference type="Google" id="ProtNLM"/>
    </source>
</evidence>
<sequence length="94" mass="10205">MNMTEQAKTYIQQAMVENAVDTIRFYSVAGCCGSSLAVALQPAEESDLVEIIDEVKIAIQPEMKEELSNVTIATEEDNGELSLVLEGYNPSACC</sequence>
<keyword evidence="2" id="KW-1185">Reference proteome</keyword>
<dbReference type="Gene3D" id="2.60.300.12">
    <property type="entry name" value="HesB-like domain"/>
    <property type="match status" value="1"/>
</dbReference>
<dbReference type="Proteomes" id="UP000248646">
    <property type="component" value="Unassembled WGS sequence"/>
</dbReference>
<evidence type="ECO:0000313" key="1">
    <source>
        <dbReference type="EMBL" id="PZX04661.1"/>
    </source>
</evidence>
<protein>
    <recommendedName>
        <fullName evidence="3">Fe-S cluster assembly iron-binding protein IscA</fullName>
    </recommendedName>
</protein>
<dbReference type="AlphaFoldDB" id="A0A2W7MHF9"/>
<reference evidence="1 2" key="1">
    <citation type="submission" date="2018-06" db="EMBL/GenBank/DDBJ databases">
        <title>Genomic Encyclopedia of Type Strains, Phase IV (KMG-IV): sequencing the most valuable type-strain genomes for metagenomic binning, comparative biology and taxonomic classification.</title>
        <authorList>
            <person name="Goeker M."/>
        </authorList>
    </citation>
    <scope>NUCLEOTIDE SEQUENCE [LARGE SCALE GENOMIC DNA]</scope>
    <source>
        <strain evidence="1 2">DSM 5</strain>
    </source>
</reference>